<keyword evidence="3" id="KW-1185">Reference proteome</keyword>
<dbReference type="AlphaFoldDB" id="A0A4S8RG82"/>
<reference evidence="2 3" key="1">
    <citation type="submission" date="2017-12" db="EMBL/GenBank/DDBJ databases">
        <title>Comparative genomics of Botrytis spp.</title>
        <authorList>
            <person name="Valero-Jimenez C.A."/>
            <person name="Tapia P."/>
            <person name="Veloso J."/>
            <person name="Silva-Moreno E."/>
            <person name="Staats M."/>
            <person name="Valdes J.H."/>
            <person name="Van Kan J.A.L."/>
        </authorList>
    </citation>
    <scope>NUCLEOTIDE SEQUENCE [LARGE SCALE GENOMIC DNA]</scope>
    <source>
        <strain evidence="2 3">MUCL435</strain>
    </source>
</reference>
<feature type="compositionally biased region" description="Basic and acidic residues" evidence="1">
    <location>
        <begin position="86"/>
        <end position="103"/>
    </location>
</feature>
<feature type="compositionally biased region" description="Polar residues" evidence="1">
    <location>
        <begin position="139"/>
        <end position="157"/>
    </location>
</feature>
<feature type="compositionally biased region" description="Low complexity" evidence="1">
    <location>
        <begin position="1"/>
        <end position="15"/>
    </location>
</feature>
<gene>
    <name evidence="2" type="ORF">BGAL_0076g00290</name>
</gene>
<organism evidence="2 3">
    <name type="scientific">Botrytis galanthina</name>
    <dbReference type="NCBI Taxonomy" id="278940"/>
    <lineage>
        <taxon>Eukaryota</taxon>
        <taxon>Fungi</taxon>
        <taxon>Dikarya</taxon>
        <taxon>Ascomycota</taxon>
        <taxon>Pezizomycotina</taxon>
        <taxon>Leotiomycetes</taxon>
        <taxon>Helotiales</taxon>
        <taxon>Sclerotiniaceae</taxon>
        <taxon>Botrytis</taxon>
    </lineage>
</organism>
<protein>
    <submittedName>
        <fullName evidence="2">Uncharacterized protein</fullName>
    </submittedName>
</protein>
<feature type="compositionally biased region" description="Basic and acidic residues" evidence="1">
    <location>
        <begin position="160"/>
        <end position="169"/>
    </location>
</feature>
<dbReference type="OrthoDB" id="3557806at2759"/>
<name>A0A4S8RG82_9HELO</name>
<feature type="compositionally biased region" description="Polar residues" evidence="1">
    <location>
        <begin position="53"/>
        <end position="65"/>
    </location>
</feature>
<evidence type="ECO:0000256" key="1">
    <source>
        <dbReference type="SAM" id="MobiDB-lite"/>
    </source>
</evidence>
<evidence type="ECO:0000313" key="2">
    <source>
        <dbReference type="EMBL" id="THV52544.1"/>
    </source>
</evidence>
<dbReference type="Proteomes" id="UP000308671">
    <property type="component" value="Unassembled WGS sequence"/>
</dbReference>
<comment type="caution">
    <text evidence="2">The sequence shown here is derived from an EMBL/GenBank/DDBJ whole genome shotgun (WGS) entry which is preliminary data.</text>
</comment>
<feature type="region of interest" description="Disordered" evidence="1">
    <location>
        <begin position="1"/>
        <end position="198"/>
    </location>
</feature>
<evidence type="ECO:0000313" key="3">
    <source>
        <dbReference type="Proteomes" id="UP000308671"/>
    </source>
</evidence>
<accession>A0A4S8RG82</accession>
<dbReference type="EMBL" id="PQXL01000076">
    <property type="protein sequence ID" value="THV52544.1"/>
    <property type="molecule type" value="Genomic_DNA"/>
</dbReference>
<proteinExistence type="predicted"/>
<sequence>MKTQSSSTPSPISSPKIALRRETSQNSTPKTPPNARMLSPPEAPRQRRFLRSGVTQQPNGSSRTPCNFGDRLSDRTYSPTPRQRQNRRDSRSRSPPRDRDPAYRSRSPVKHRLFGGRSTEQSLPRSFLMESIEKDTVMENEQFSSPYNTNERPQTMLSHADTESKELSTRSRLSGIPGNKSLNTKSKKIDSSNSKTPS</sequence>